<dbReference type="PIRSF" id="PIRSF006324">
    <property type="entry name" value="LeuE"/>
    <property type="match status" value="1"/>
</dbReference>
<comment type="subcellular location">
    <subcellularLocation>
        <location evidence="1">Cell membrane</location>
        <topology evidence="1">Multi-pass membrane protein</topology>
    </subcellularLocation>
</comment>
<dbReference type="Pfam" id="PF01810">
    <property type="entry name" value="LysE"/>
    <property type="match status" value="1"/>
</dbReference>
<evidence type="ECO:0000256" key="5">
    <source>
        <dbReference type="ARBA" id="ARBA00023136"/>
    </source>
</evidence>
<evidence type="ECO:0000313" key="6">
    <source>
        <dbReference type="EMBL" id="QGG42742.1"/>
    </source>
</evidence>
<keyword evidence="3" id="KW-0812">Transmembrane</keyword>
<keyword evidence="4" id="KW-1133">Transmembrane helix</keyword>
<dbReference type="Proteomes" id="UP000392064">
    <property type="component" value="Chromosome"/>
</dbReference>
<dbReference type="RefSeq" id="WP_153654547.1">
    <property type="nucleotide sequence ID" value="NZ_CP045737.1"/>
</dbReference>
<sequence length="212" mass="21717">MVTLDQLVTFGLAALVLIAIPGPSVVFVIGRALAYGRGVALATVAGNTLGLLVVVVLVALGLGAIVQESIVVFTVLKLAGAAYLVWLGVQAIRHRSAFVVRDAAERSAPVLAWTTVVRQGFVVGLSNPKAFMIFGAVLPQFVVRDGGHVPLQMLVLGLVAVVIGLASDSLWAVIASQLRSWFNASPRRGAALGVAGGTSMIGLGVGLALSGD</sequence>
<evidence type="ECO:0000256" key="1">
    <source>
        <dbReference type="ARBA" id="ARBA00004651"/>
    </source>
</evidence>
<reference evidence="6 7" key="1">
    <citation type="submission" date="2019-11" db="EMBL/GenBank/DDBJ databases">
        <authorList>
            <person name="Li J."/>
        </authorList>
    </citation>
    <scope>NUCLEOTIDE SEQUENCE [LARGE SCALE GENOMIC DNA]</scope>
    <source>
        <strain evidence="6 7">MF47</strain>
    </source>
</reference>
<dbReference type="AlphaFoldDB" id="A0A5Q2MNI9"/>
<keyword evidence="5" id="KW-0472">Membrane</keyword>
<proteinExistence type="predicted"/>
<dbReference type="GO" id="GO:0005886">
    <property type="term" value="C:plasma membrane"/>
    <property type="evidence" value="ECO:0007669"/>
    <property type="project" value="UniProtKB-SubCell"/>
</dbReference>
<evidence type="ECO:0000313" key="7">
    <source>
        <dbReference type="Proteomes" id="UP000392064"/>
    </source>
</evidence>
<dbReference type="PANTHER" id="PTHR30086:SF20">
    <property type="entry name" value="ARGININE EXPORTER PROTEIN ARGO-RELATED"/>
    <property type="match status" value="1"/>
</dbReference>
<dbReference type="GO" id="GO:0015171">
    <property type="term" value="F:amino acid transmembrane transporter activity"/>
    <property type="evidence" value="ECO:0007669"/>
    <property type="project" value="TreeGrafter"/>
</dbReference>
<dbReference type="PANTHER" id="PTHR30086">
    <property type="entry name" value="ARGININE EXPORTER PROTEIN ARGO"/>
    <property type="match status" value="1"/>
</dbReference>
<name>A0A5Q2MNI9_9ACTN</name>
<dbReference type="EMBL" id="CP045737">
    <property type="protein sequence ID" value="QGG42742.1"/>
    <property type="molecule type" value="Genomic_DNA"/>
</dbReference>
<protein>
    <submittedName>
        <fullName evidence="6">LysE family translocator</fullName>
    </submittedName>
</protein>
<accession>A0A5Q2MNI9</accession>
<evidence type="ECO:0000256" key="3">
    <source>
        <dbReference type="ARBA" id="ARBA00022692"/>
    </source>
</evidence>
<dbReference type="KEGG" id="aef:GEV26_15920"/>
<dbReference type="InterPro" id="IPR001123">
    <property type="entry name" value="LeuE-type"/>
</dbReference>
<evidence type="ECO:0000256" key="4">
    <source>
        <dbReference type="ARBA" id="ARBA00022989"/>
    </source>
</evidence>
<evidence type="ECO:0000256" key="2">
    <source>
        <dbReference type="ARBA" id="ARBA00022475"/>
    </source>
</evidence>
<gene>
    <name evidence="6" type="ORF">GEV26_15920</name>
</gene>
<organism evidence="6 7">
    <name type="scientific">Aeromicrobium yanjiei</name>
    <dbReference type="NCBI Taxonomy" id="2662028"/>
    <lineage>
        <taxon>Bacteria</taxon>
        <taxon>Bacillati</taxon>
        <taxon>Actinomycetota</taxon>
        <taxon>Actinomycetes</taxon>
        <taxon>Propionibacteriales</taxon>
        <taxon>Nocardioidaceae</taxon>
        <taxon>Aeromicrobium</taxon>
    </lineage>
</organism>
<keyword evidence="7" id="KW-1185">Reference proteome</keyword>
<keyword evidence="2" id="KW-1003">Cell membrane</keyword>